<accession>A0A2S4UCJ0</accession>
<sequence>MKSKGQQYLGTLELCALLARDPTVTSKSIPIYMLMDGDLGGSKIAKSLKFGYHSQAYLVDTNTPQAKLI</sequence>
<dbReference type="VEuPathDB" id="FungiDB:PSHT_00753"/>
<gene>
    <name evidence="1" type="ORF">PSTT_16534</name>
</gene>
<reference evidence="1" key="1">
    <citation type="submission" date="2017-12" db="EMBL/GenBank/DDBJ databases">
        <title>Gene loss provides genomic basis for host adaptation in cereal stripe rust fungi.</title>
        <authorList>
            <person name="Xia C."/>
        </authorList>
    </citation>
    <scope>NUCLEOTIDE SEQUENCE [LARGE SCALE GENOMIC DNA]</scope>
    <source>
        <strain evidence="1">93-210</strain>
    </source>
</reference>
<dbReference type="Proteomes" id="UP000239156">
    <property type="component" value="Unassembled WGS sequence"/>
</dbReference>
<name>A0A2S4UCJ0_9BASI</name>
<evidence type="ECO:0000313" key="2">
    <source>
        <dbReference type="Proteomes" id="UP000239156"/>
    </source>
</evidence>
<proteinExistence type="predicted"/>
<dbReference type="EMBL" id="PKSL01000374">
    <property type="protein sequence ID" value="POV94989.1"/>
    <property type="molecule type" value="Genomic_DNA"/>
</dbReference>
<protein>
    <recommendedName>
        <fullName evidence="3">Toprim domain-containing protein</fullName>
    </recommendedName>
</protein>
<dbReference type="VEuPathDB" id="FungiDB:PSTT_16534"/>
<evidence type="ECO:0008006" key="3">
    <source>
        <dbReference type="Google" id="ProtNLM"/>
    </source>
</evidence>
<evidence type="ECO:0000313" key="1">
    <source>
        <dbReference type="EMBL" id="POV94989.1"/>
    </source>
</evidence>
<organism evidence="1 2">
    <name type="scientific">Puccinia striiformis</name>
    <dbReference type="NCBI Taxonomy" id="27350"/>
    <lineage>
        <taxon>Eukaryota</taxon>
        <taxon>Fungi</taxon>
        <taxon>Dikarya</taxon>
        <taxon>Basidiomycota</taxon>
        <taxon>Pucciniomycotina</taxon>
        <taxon>Pucciniomycetes</taxon>
        <taxon>Pucciniales</taxon>
        <taxon>Pucciniaceae</taxon>
        <taxon>Puccinia</taxon>
    </lineage>
</organism>
<dbReference type="Gene3D" id="3.40.1360.10">
    <property type="match status" value="1"/>
</dbReference>
<comment type="caution">
    <text evidence="1">The sequence shown here is derived from an EMBL/GenBank/DDBJ whole genome shotgun (WGS) entry which is preliminary data.</text>
</comment>
<keyword evidence="2" id="KW-1185">Reference proteome</keyword>